<comment type="similarity">
    <text evidence="6">Belongs to the PTH family.</text>
</comment>
<gene>
    <name evidence="6" type="primary">pth</name>
    <name evidence="7" type="ORF">A2806_01325</name>
</gene>
<keyword evidence="6" id="KW-0963">Cytoplasm</keyword>
<dbReference type="STRING" id="1802362.A2806_01325"/>
<dbReference type="HAMAP" id="MF_00083">
    <property type="entry name" value="Pept_tRNA_hydro_bact"/>
    <property type="match status" value="1"/>
</dbReference>
<evidence type="ECO:0000256" key="4">
    <source>
        <dbReference type="ARBA" id="ARBA00022884"/>
    </source>
</evidence>
<dbReference type="PANTHER" id="PTHR17224:SF1">
    <property type="entry name" value="PEPTIDYL-TRNA HYDROLASE"/>
    <property type="match status" value="1"/>
</dbReference>
<comment type="catalytic activity">
    <reaction evidence="6">
        <text>an N-acyl-L-alpha-aminoacyl-tRNA + H2O = an N-acyl-L-amino acid + a tRNA + H(+)</text>
        <dbReference type="Rhea" id="RHEA:54448"/>
        <dbReference type="Rhea" id="RHEA-COMP:10123"/>
        <dbReference type="Rhea" id="RHEA-COMP:13883"/>
        <dbReference type="ChEBI" id="CHEBI:15377"/>
        <dbReference type="ChEBI" id="CHEBI:15378"/>
        <dbReference type="ChEBI" id="CHEBI:59874"/>
        <dbReference type="ChEBI" id="CHEBI:78442"/>
        <dbReference type="ChEBI" id="CHEBI:138191"/>
        <dbReference type="EC" id="3.1.1.29"/>
    </reaction>
</comment>
<dbReference type="CDD" id="cd00462">
    <property type="entry name" value="PTH"/>
    <property type="match status" value="1"/>
</dbReference>
<dbReference type="GO" id="GO:0000049">
    <property type="term" value="F:tRNA binding"/>
    <property type="evidence" value="ECO:0007669"/>
    <property type="project" value="UniProtKB-UniRule"/>
</dbReference>
<sequence>MSSSKPKIILVVGLGNPGEEYEKTRHNAGRNAVIKWQKKEGLRQFSENSKQRSLITEGRIGGTKVITALPETFMNKSGVAVAALVKYYKIKPDAIVVVHDDADLPLGTLKIVFNRGSGGHKGVKSVMRALKTEAFVRIRIGIGKNMKWHERDLNKLVIAKFTPLHQTQLNKALKKTIEALTVVVREGYERAMNEYNT</sequence>
<feature type="active site" description="Proton acceptor" evidence="6">
    <location>
        <position position="26"/>
    </location>
</feature>
<protein>
    <recommendedName>
        <fullName evidence="5 6">Peptidyl-tRNA hydrolase</fullName>
        <shortName evidence="6">Pth</shortName>
        <ecNumber evidence="1 6">3.1.1.29</ecNumber>
    </recommendedName>
</protein>
<evidence type="ECO:0000313" key="7">
    <source>
        <dbReference type="EMBL" id="OHA47723.1"/>
    </source>
</evidence>
<feature type="site" description="Discriminates between blocked and unblocked aminoacyl-tRNA" evidence="6">
    <location>
        <position position="16"/>
    </location>
</feature>
<keyword evidence="3 6" id="KW-0378">Hydrolase</keyword>
<evidence type="ECO:0000313" key="8">
    <source>
        <dbReference type="Proteomes" id="UP000177629"/>
    </source>
</evidence>
<feature type="binding site" evidence="6">
    <location>
        <position position="21"/>
    </location>
    <ligand>
        <name>tRNA</name>
        <dbReference type="ChEBI" id="CHEBI:17843"/>
    </ligand>
</feature>
<dbReference type="InterPro" id="IPR036416">
    <property type="entry name" value="Pept_tRNA_hydro_sf"/>
</dbReference>
<dbReference type="Proteomes" id="UP000177629">
    <property type="component" value="Unassembled WGS sequence"/>
</dbReference>
<name>A0A1G2PHH3_9BACT</name>
<dbReference type="FunFam" id="3.40.50.1470:FF:000001">
    <property type="entry name" value="Peptidyl-tRNA hydrolase"/>
    <property type="match status" value="1"/>
</dbReference>
<dbReference type="SUPFAM" id="SSF53178">
    <property type="entry name" value="Peptidyl-tRNA hydrolase-like"/>
    <property type="match status" value="1"/>
</dbReference>
<evidence type="ECO:0000256" key="6">
    <source>
        <dbReference type="HAMAP-Rule" id="MF_00083"/>
    </source>
</evidence>
<evidence type="ECO:0000256" key="5">
    <source>
        <dbReference type="ARBA" id="ARBA00050038"/>
    </source>
</evidence>
<reference evidence="7 8" key="1">
    <citation type="journal article" date="2016" name="Nat. Commun.">
        <title>Thousands of microbial genomes shed light on interconnected biogeochemical processes in an aquifer system.</title>
        <authorList>
            <person name="Anantharaman K."/>
            <person name="Brown C.T."/>
            <person name="Hug L.A."/>
            <person name="Sharon I."/>
            <person name="Castelle C.J."/>
            <person name="Probst A.J."/>
            <person name="Thomas B.C."/>
            <person name="Singh A."/>
            <person name="Wilkins M.J."/>
            <person name="Karaoz U."/>
            <person name="Brodie E.L."/>
            <person name="Williams K.H."/>
            <person name="Hubbard S.S."/>
            <person name="Banfield J.F."/>
        </authorList>
    </citation>
    <scope>NUCLEOTIDE SEQUENCE [LARGE SCALE GENOMIC DNA]</scope>
</reference>
<comment type="subcellular location">
    <subcellularLocation>
        <location evidence="6">Cytoplasm</location>
    </subcellularLocation>
</comment>
<dbReference type="InterPro" id="IPR001328">
    <property type="entry name" value="Pept_tRNA_hydro"/>
</dbReference>
<proteinExistence type="inferred from homology"/>
<dbReference type="GO" id="GO:0006515">
    <property type="term" value="P:protein quality control for misfolded or incompletely synthesized proteins"/>
    <property type="evidence" value="ECO:0007669"/>
    <property type="project" value="UniProtKB-UniRule"/>
</dbReference>
<evidence type="ECO:0000256" key="1">
    <source>
        <dbReference type="ARBA" id="ARBA00013260"/>
    </source>
</evidence>
<evidence type="ECO:0000256" key="2">
    <source>
        <dbReference type="ARBA" id="ARBA00022555"/>
    </source>
</evidence>
<dbReference type="AlphaFoldDB" id="A0A1G2PHH3"/>
<evidence type="ECO:0000256" key="3">
    <source>
        <dbReference type="ARBA" id="ARBA00022801"/>
    </source>
</evidence>
<organism evidence="7 8">
    <name type="scientific">Candidatus Terrybacteria bacterium RIFCSPHIGHO2_01_FULL_48_17</name>
    <dbReference type="NCBI Taxonomy" id="1802362"/>
    <lineage>
        <taxon>Bacteria</taxon>
        <taxon>Candidatus Terryibacteriota</taxon>
    </lineage>
</organism>
<dbReference type="Pfam" id="PF01195">
    <property type="entry name" value="Pept_tRNA_hydro"/>
    <property type="match status" value="1"/>
</dbReference>
<feature type="binding site" evidence="6">
    <location>
        <position position="75"/>
    </location>
    <ligand>
        <name>tRNA</name>
        <dbReference type="ChEBI" id="CHEBI:17843"/>
    </ligand>
</feature>
<feature type="site" description="Stabilizes the basic form of H active site to accept a proton" evidence="6">
    <location>
        <position position="100"/>
    </location>
</feature>
<dbReference type="EC" id="3.1.1.29" evidence="1 6"/>
<feature type="binding site" evidence="6">
    <location>
        <position position="73"/>
    </location>
    <ligand>
        <name>tRNA</name>
        <dbReference type="ChEBI" id="CHEBI:17843"/>
    </ligand>
</feature>
<dbReference type="PANTHER" id="PTHR17224">
    <property type="entry name" value="PEPTIDYL-TRNA HYDROLASE"/>
    <property type="match status" value="1"/>
</dbReference>
<dbReference type="GO" id="GO:0004045">
    <property type="term" value="F:peptidyl-tRNA hydrolase activity"/>
    <property type="evidence" value="ECO:0007669"/>
    <property type="project" value="UniProtKB-UniRule"/>
</dbReference>
<dbReference type="Gene3D" id="3.40.50.1470">
    <property type="entry name" value="Peptidyl-tRNA hydrolase"/>
    <property type="match status" value="1"/>
</dbReference>
<comment type="caution">
    <text evidence="7">The sequence shown here is derived from an EMBL/GenBank/DDBJ whole genome shotgun (WGS) entry which is preliminary data.</text>
</comment>
<keyword evidence="2 6" id="KW-0820">tRNA-binding</keyword>
<comment type="subunit">
    <text evidence="6">Monomer.</text>
</comment>
<comment type="caution">
    <text evidence="6">Lacks conserved residue(s) required for the propagation of feature annotation.</text>
</comment>
<dbReference type="GO" id="GO:0072344">
    <property type="term" value="P:rescue of stalled ribosome"/>
    <property type="evidence" value="ECO:0007669"/>
    <property type="project" value="UniProtKB-UniRule"/>
</dbReference>
<dbReference type="EMBL" id="MHSS01000014">
    <property type="protein sequence ID" value="OHA47723.1"/>
    <property type="molecule type" value="Genomic_DNA"/>
</dbReference>
<dbReference type="GO" id="GO:0005737">
    <property type="term" value="C:cytoplasm"/>
    <property type="evidence" value="ECO:0007669"/>
    <property type="project" value="UniProtKB-SubCell"/>
</dbReference>
<dbReference type="NCBIfam" id="TIGR00447">
    <property type="entry name" value="pth"/>
    <property type="match status" value="1"/>
</dbReference>
<accession>A0A1G2PHH3</accession>
<keyword evidence="4 6" id="KW-0694">RNA-binding</keyword>
<comment type="function">
    <text evidence="6">Catalyzes the release of premature peptidyl moieties from peptidyl-tRNA molecules trapped in stalled 50S ribosomal subunits, and thus maintains levels of free tRNAs and 50S ribosomes.</text>
</comment>
<comment type="function">
    <text evidence="6">Hydrolyzes ribosome-free peptidyl-tRNAs (with 1 or more amino acids incorporated), which drop off the ribosome during protein synthesis, or as a result of ribosome stalling.</text>
</comment>